<name>A0AAE0EPI4_9CHLO</name>
<organism evidence="1 2">
    <name type="scientific">Cymbomonas tetramitiformis</name>
    <dbReference type="NCBI Taxonomy" id="36881"/>
    <lineage>
        <taxon>Eukaryota</taxon>
        <taxon>Viridiplantae</taxon>
        <taxon>Chlorophyta</taxon>
        <taxon>Pyramimonadophyceae</taxon>
        <taxon>Pyramimonadales</taxon>
        <taxon>Pyramimonadaceae</taxon>
        <taxon>Cymbomonas</taxon>
    </lineage>
</organism>
<keyword evidence="2" id="KW-1185">Reference proteome</keyword>
<accession>A0AAE0EPI4</accession>
<gene>
    <name evidence="1" type="ORF">CYMTET_53995</name>
</gene>
<proteinExistence type="predicted"/>
<evidence type="ECO:0000313" key="2">
    <source>
        <dbReference type="Proteomes" id="UP001190700"/>
    </source>
</evidence>
<protein>
    <submittedName>
        <fullName evidence="1">Uncharacterized protein</fullName>
    </submittedName>
</protein>
<dbReference type="EMBL" id="LGRX02035213">
    <property type="protein sequence ID" value="KAK3235836.1"/>
    <property type="molecule type" value="Genomic_DNA"/>
</dbReference>
<dbReference type="Proteomes" id="UP001190700">
    <property type="component" value="Unassembled WGS sequence"/>
</dbReference>
<reference evidence="1 2" key="1">
    <citation type="journal article" date="2015" name="Genome Biol. Evol.">
        <title>Comparative Genomics of a Bacterivorous Green Alga Reveals Evolutionary Causalities and Consequences of Phago-Mixotrophic Mode of Nutrition.</title>
        <authorList>
            <person name="Burns J.A."/>
            <person name="Paasch A."/>
            <person name="Narechania A."/>
            <person name="Kim E."/>
        </authorList>
    </citation>
    <scope>NUCLEOTIDE SEQUENCE [LARGE SCALE GENOMIC DNA]</scope>
    <source>
        <strain evidence="1 2">PLY_AMNH</strain>
    </source>
</reference>
<comment type="caution">
    <text evidence="1">The sequence shown here is derived from an EMBL/GenBank/DDBJ whole genome shotgun (WGS) entry which is preliminary data.</text>
</comment>
<sequence length="94" mass="10784">MVVTVHTTGGHAQCEEQSWERLTFITTFIEENLEVGYAITIHWEATQRCWRTLESGIAHNHIDMERRHSTLLAHTLEVAQRIGGIHSYSTPRSV</sequence>
<dbReference type="AlphaFoldDB" id="A0AAE0EPI4"/>
<evidence type="ECO:0000313" key="1">
    <source>
        <dbReference type="EMBL" id="KAK3235836.1"/>
    </source>
</evidence>